<evidence type="ECO:0000256" key="3">
    <source>
        <dbReference type="ARBA" id="ARBA00022741"/>
    </source>
</evidence>
<feature type="transmembrane region" description="Helical" evidence="9">
    <location>
        <begin position="743"/>
        <end position="763"/>
    </location>
</feature>
<dbReference type="Gene3D" id="3.40.50.1000">
    <property type="entry name" value="HAD superfamily/HAD-like"/>
    <property type="match status" value="2"/>
</dbReference>
<evidence type="ECO:0000313" key="11">
    <source>
        <dbReference type="EMBL" id="MBM3331396.1"/>
    </source>
</evidence>
<dbReference type="SUPFAM" id="SSF81653">
    <property type="entry name" value="Calcium ATPase, transduction domain A"/>
    <property type="match status" value="1"/>
</dbReference>
<feature type="domain" description="Cation-transporting P-type ATPase N-terminal" evidence="10">
    <location>
        <begin position="23"/>
        <end position="89"/>
    </location>
</feature>
<protein>
    <submittedName>
        <fullName evidence="11">Cation-translocating P-type ATPase</fullName>
    </submittedName>
</protein>
<dbReference type="InterPro" id="IPR036412">
    <property type="entry name" value="HAD-like_sf"/>
</dbReference>
<dbReference type="SFLD" id="SFLDG00002">
    <property type="entry name" value="C1.7:_P-type_atpase_like"/>
    <property type="match status" value="1"/>
</dbReference>
<dbReference type="SMART" id="SM00831">
    <property type="entry name" value="Cation_ATPase_N"/>
    <property type="match status" value="1"/>
</dbReference>
<accession>A0A937XG33</accession>
<dbReference type="PRINTS" id="PR00120">
    <property type="entry name" value="HATPASE"/>
</dbReference>
<keyword evidence="3" id="KW-0547">Nucleotide-binding</keyword>
<dbReference type="AlphaFoldDB" id="A0A937XG33"/>
<dbReference type="SUPFAM" id="SSF81660">
    <property type="entry name" value="Metal cation-transporting ATPase, ATP-binding domain N"/>
    <property type="match status" value="1"/>
</dbReference>
<dbReference type="InterPro" id="IPR018303">
    <property type="entry name" value="ATPase_P-typ_P_site"/>
</dbReference>
<dbReference type="InterPro" id="IPR001757">
    <property type="entry name" value="P_typ_ATPase"/>
</dbReference>
<dbReference type="GO" id="GO:0005524">
    <property type="term" value="F:ATP binding"/>
    <property type="evidence" value="ECO:0007669"/>
    <property type="project" value="UniProtKB-KW"/>
</dbReference>
<comment type="caution">
    <text evidence="11">The sequence shown here is derived from an EMBL/GenBank/DDBJ whole genome shotgun (WGS) entry which is preliminary data.</text>
</comment>
<dbReference type="PANTHER" id="PTHR42861">
    <property type="entry name" value="CALCIUM-TRANSPORTING ATPASE"/>
    <property type="match status" value="1"/>
</dbReference>
<feature type="transmembrane region" description="Helical" evidence="9">
    <location>
        <begin position="697"/>
        <end position="717"/>
    </location>
</feature>
<dbReference type="InterPro" id="IPR059000">
    <property type="entry name" value="ATPase_P-type_domA"/>
</dbReference>
<dbReference type="SUPFAM" id="SSF56784">
    <property type="entry name" value="HAD-like"/>
    <property type="match status" value="1"/>
</dbReference>
<evidence type="ECO:0000256" key="2">
    <source>
        <dbReference type="ARBA" id="ARBA00022692"/>
    </source>
</evidence>
<keyword evidence="6 9" id="KW-1133">Transmembrane helix</keyword>
<dbReference type="Gene3D" id="3.40.1110.10">
    <property type="entry name" value="Calcium-transporting ATPase, cytoplasmic domain N"/>
    <property type="match status" value="2"/>
</dbReference>
<evidence type="ECO:0000313" key="12">
    <source>
        <dbReference type="Proteomes" id="UP000779900"/>
    </source>
</evidence>
<feature type="transmembrane region" description="Helical" evidence="9">
    <location>
        <begin position="812"/>
        <end position="832"/>
    </location>
</feature>
<evidence type="ECO:0000256" key="7">
    <source>
        <dbReference type="ARBA" id="ARBA00023136"/>
    </source>
</evidence>
<dbReference type="PRINTS" id="PR00119">
    <property type="entry name" value="CATATPASE"/>
</dbReference>
<feature type="transmembrane region" description="Helical" evidence="9">
    <location>
        <begin position="255"/>
        <end position="276"/>
    </location>
</feature>
<dbReference type="InterPro" id="IPR008250">
    <property type="entry name" value="ATPase_P-typ_transduc_dom_A_sf"/>
</dbReference>
<feature type="transmembrane region" description="Helical" evidence="9">
    <location>
        <begin position="844"/>
        <end position="866"/>
    </location>
</feature>
<evidence type="ECO:0000256" key="5">
    <source>
        <dbReference type="ARBA" id="ARBA00022967"/>
    </source>
</evidence>
<dbReference type="GO" id="GO:0016887">
    <property type="term" value="F:ATP hydrolysis activity"/>
    <property type="evidence" value="ECO:0007669"/>
    <property type="project" value="InterPro"/>
</dbReference>
<reference evidence="11" key="1">
    <citation type="submission" date="2019-03" db="EMBL/GenBank/DDBJ databases">
        <title>Lake Tanganyika Metagenome-Assembled Genomes (MAGs).</title>
        <authorList>
            <person name="Tran P."/>
        </authorList>
    </citation>
    <scope>NUCLEOTIDE SEQUENCE</scope>
    <source>
        <strain evidence="11">K_DeepCast_150m_m2_040</strain>
    </source>
</reference>
<dbReference type="Pfam" id="PF00690">
    <property type="entry name" value="Cation_ATPase_N"/>
    <property type="match status" value="1"/>
</dbReference>
<keyword evidence="7 9" id="KW-0472">Membrane</keyword>
<evidence type="ECO:0000259" key="10">
    <source>
        <dbReference type="SMART" id="SM00831"/>
    </source>
</evidence>
<dbReference type="Gene3D" id="2.70.150.10">
    <property type="entry name" value="Calcium-transporting ATPase, cytoplasmic transduction domain A"/>
    <property type="match status" value="1"/>
</dbReference>
<dbReference type="InterPro" id="IPR023298">
    <property type="entry name" value="ATPase_P-typ_TM_dom_sf"/>
</dbReference>
<dbReference type="SFLD" id="SFLDF00027">
    <property type="entry name" value="p-type_atpase"/>
    <property type="match status" value="1"/>
</dbReference>
<dbReference type="InterPro" id="IPR044492">
    <property type="entry name" value="P_typ_ATPase_HD_dom"/>
</dbReference>
<keyword evidence="2 9" id="KW-0812">Transmembrane</keyword>
<dbReference type="NCBIfam" id="TIGR01494">
    <property type="entry name" value="ATPase_P-type"/>
    <property type="match status" value="1"/>
</dbReference>
<dbReference type="InterPro" id="IPR023214">
    <property type="entry name" value="HAD_sf"/>
</dbReference>
<dbReference type="GO" id="GO:0016020">
    <property type="term" value="C:membrane"/>
    <property type="evidence" value="ECO:0007669"/>
    <property type="project" value="UniProtKB-SubCell"/>
</dbReference>
<sequence length="876" mass="95747">MANSDSGRPRPSVDRVQPLFTSAGGSGSPRERFVGLTKAEVEQRLRTAGYNELPVTSRRRTWQIAFDVLREPMFLLLLASGIIYLILGEASDAAMLLGFVFVIIGITLYQERKTERALDALRDLASPRALVLRDEEVTRIPGREVVPDDIVLLVEGDRVPADCIVLDSNHLMLDESLLTGESMPVRKIAGDPQGKLGRPGGDDQPGVYSGTVVVQGSGVARVRATGLATEMGKIGRTLQEEKQESSPLEVETRRLVRNFASAGLIVCALVVVFYLVTRGNLLGGLLAGLTLAMALLPEEIPVVQTVFLALGAWRMSLKQALTRRLQAIQAIGSATVLCVDKTGTLTLNKMAVWKLYGRGRFCDIDGVSATALPDECHETVEYAMLASQEIPVDPMEKALSELGKRALNTTEHLHPDWQLVREYPLSRQLMAMSRVWKSPDGRDYVIAAKGAPEAIGDLCHLGAEQTRELSEQVNVMAADGLRVLAVGRARFTLAGLPSEQHDFQFELIGLVGFTDPVRPQVKSAVENCYRAGIRVVMITGDYAGTASKIAREIGLASPETVITGPEMEEMSEPELRSRVRDADIFARVVPEQKLKLVNALKANSEVVVMTGDGVNDAPALKAAHVGIAMGGRGTDVARESAAMVLLDDDFSTIVQAVRQGRRILDNLKKAFAYIFSVHVPIAGMSLIPILFKWPLVLLPVHVVFLELIIDPACSVVFEAEPEERGVMDRPPRRLDAPLFDRKTVGLALLQGLWVLLIVLAVFAVALNRGLGENDARTLTFVTLVLANLGLILTNRSWSRTIVSSIRVPNRSLWYVVVGALAFLALALYVPFLRGLFRFSTLHPTDLLICVGGGVMSIAWFEVFKYVRNHLLPRRSS</sequence>
<evidence type="ECO:0000256" key="9">
    <source>
        <dbReference type="SAM" id="Phobius"/>
    </source>
</evidence>
<dbReference type="InterPro" id="IPR004014">
    <property type="entry name" value="ATPase_P-typ_cation-transptr_N"/>
</dbReference>
<comment type="subcellular location">
    <subcellularLocation>
        <location evidence="1">Membrane</location>
        <topology evidence="1">Multi-pass membrane protein</topology>
    </subcellularLocation>
</comment>
<dbReference type="Pfam" id="PF00689">
    <property type="entry name" value="Cation_ATPase_C"/>
    <property type="match status" value="1"/>
</dbReference>
<proteinExistence type="predicted"/>
<feature type="transmembrane region" description="Helical" evidence="9">
    <location>
        <begin position="68"/>
        <end position="87"/>
    </location>
</feature>
<feature type="transmembrane region" description="Helical" evidence="9">
    <location>
        <begin position="282"/>
        <end position="313"/>
    </location>
</feature>
<dbReference type="SFLD" id="SFLDS00003">
    <property type="entry name" value="Haloacid_Dehalogenase"/>
    <property type="match status" value="1"/>
</dbReference>
<dbReference type="Proteomes" id="UP000779900">
    <property type="component" value="Unassembled WGS sequence"/>
</dbReference>
<dbReference type="EMBL" id="VGIR01000028">
    <property type="protein sequence ID" value="MBM3331396.1"/>
    <property type="molecule type" value="Genomic_DNA"/>
</dbReference>
<feature type="transmembrane region" description="Helical" evidence="9">
    <location>
        <begin position="670"/>
        <end position="691"/>
    </location>
</feature>
<dbReference type="Pfam" id="PF00122">
    <property type="entry name" value="E1-E2_ATPase"/>
    <property type="match status" value="1"/>
</dbReference>
<gene>
    <name evidence="11" type="ORF">FJY68_06020</name>
</gene>
<dbReference type="Pfam" id="PF00702">
    <property type="entry name" value="Hydrolase"/>
    <property type="match status" value="1"/>
</dbReference>
<name>A0A937XG33_UNCW3</name>
<dbReference type="PROSITE" id="PS00154">
    <property type="entry name" value="ATPASE_E1_E2"/>
    <property type="match status" value="1"/>
</dbReference>
<evidence type="ECO:0000256" key="8">
    <source>
        <dbReference type="SAM" id="MobiDB-lite"/>
    </source>
</evidence>
<keyword evidence="4" id="KW-0067">ATP-binding</keyword>
<feature type="transmembrane region" description="Helical" evidence="9">
    <location>
        <begin position="775"/>
        <end position="792"/>
    </location>
</feature>
<feature type="transmembrane region" description="Helical" evidence="9">
    <location>
        <begin position="93"/>
        <end position="109"/>
    </location>
</feature>
<keyword evidence="5" id="KW-1278">Translocase</keyword>
<dbReference type="InterPro" id="IPR006068">
    <property type="entry name" value="ATPase_P-typ_cation-transptr_C"/>
</dbReference>
<evidence type="ECO:0000256" key="1">
    <source>
        <dbReference type="ARBA" id="ARBA00004141"/>
    </source>
</evidence>
<evidence type="ECO:0000256" key="4">
    <source>
        <dbReference type="ARBA" id="ARBA00022840"/>
    </source>
</evidence>
<evidence type="ECO:0000256" key="6">
    <source>
        <dbReference type="ARBA" id="ARBA00022989"/>
    </source>
</evidence>
<feature type="region of interest" description="Disordered" evidence="8">
    <location>
        <begin position="1"/>
        <end position="29"/>
    </location>
</feature>
<dbReference type="Gene3D" id="1.20.1110.10">
    <property type="entry name" value="Calcium-transporting ATPase, transmembrane domain"/>
    <property type="match status" value="2"/>
</dbReference>
<dbReference type="SUPFAM" id="SSF81665">
    <property type="entry name" value="Calcium ATPase, transmembrane domain M"/>
    <property type="match status" value="1"/>
</dbReference>
<dbReference type="InterPro" id="IPR023299">
    <property type="entry name" value="ATPase_P-typ_cyto_dom_N"/>
</dbReference>
<organism evidence="11 12">
    <name type="scientific">candidate division WOR-3 bacterium</name>
    <dbReference type="NCBI Taxonomy" id="2052148"/>
    <lineage>
        <taxon>Bacteria</taxon>
        <taxon>Bacteria division WOR-3</taxon>
    </lineage>
</organism>